<dbReference type="Gene3D" id="3.30.428.10">
    <property type="entry name" value="HIT-like"/>
    <property type="match status" value="1"/>
</dbReference>
<comment type="caution">
    <text evidence="5">The sequence shown here is derived from an EMBL/GenBank/DDBJ whole genome shotgun (WGS) entry which is preliminary data.</text>
</comment>
<reference evidence="5" key="1">
    <citation type="submission" date="2023-07" db="EMBL/GenBank/DDBJ databases">
        <title>Between Cages and Wild: Unraveling the Impact of Captivity on Animal Microbiomes and Antimicrobial Resistance.</title>
        <authorList>
            <person name="Schmartz G.P."/>
            <person name="Rehner J."/>
            <person name="Schuff M.J."/>
            <person name="Becker S.L."/>
            <person name="Kravczyk M."/>
            <person name="Gurevich A."/>
            <person name="Francke R."/>
            <person name="Mueller R."/>
            <person name="Keller V."/>
            <person name="Keller A."/>
        </authorList>
    </citation>
    <scope>NUCLEOTIDE SEQUENCE</scope>
    <source>
        <strain evidence="5">S12M_St_49</strain>
    </source>
</reference>
<dbReference type="InterPro" id="IPR011146">
    <property type="entry name" value="HIT-like"/>
</dbReference>
<feature type="active site" description="Tele-AMP-histidine intermediate" evidence="1">
    <location>
        <position position="101"/>
    </location>
</feature>
<accession>A0AA43RIG1</accession>
<dbReference type="GO" id="GO:0003824">
    <property type="term" value="F:catalytic activity"/>
    <property type="evidence" value="ECO:0007669"/>
    <property type="project" value="InterPro"/>
</dbReference>
<feature type="short sequence motif" description="Histidine triad motif" evidence="2 3">
    <location>
        <begin position="99"/>
        <end position="103"/>
    </location>
</feature>
<dbReference type="Proteomes" id="UP001168575">
    <property type="component" value="Unassembled WGS sequence"/>
</dbReference>
<evidence type="ECO:0000256" key="1">
    <source>
        <dbReference type="PIRSR" id="PIRSR601310-1"/>
    </source>
</evidence>
<evidence type="ECO:0000256" key="3">
    <source>
        <dbReference type="PROSITE-ProRule" id="PRU00464"/>
    </source>
</evidence>
<keyword evidence="6" id="KW-1185">Reference proteome</keyword>
<protein>
    <submittedName>
        <fullName evidence="5">Histidine triad nucleotide-binding protein</fullName>
    </submittedName>
</protein>
<dbReference type="AlphaFoldDB" id="A0AA43RIG1"/>
<dbReference type="InterPro" id="IPR036265">
    <property type="entry name" value="HIT-like_sf"/>
</dbReference>
<sequence>MKTKDDCLFCKIVAGEVPSTKVYEDDLVYAFDDINPMMPVHTLVIPKDHYDNIADDIPADVAAGIIHGVQKVAEIKGVKEPGFRVCVNTGKHGCQAVNHVHFHVMGGAQMDTGSPLKQNMGK</sequence>
<dbReference type="CDD" id="cd01276">
    <property type="entry name" value="PKCI_related"/>
    <property type="match status" value="1"/>
</dbReference>
<proteinExistence type="predicted"/>
<dbReference type="InterPro" id="IPR001310">
    <property type="entry name" value="Histidine_triad_HIT"/>
</dbReference>
<dbReference type="PRINTS" id="PR00332">
    <property type="entry name" value="HISTRIAD"/>
</dbReference>
<dbReference type="PROSITE" id="PS00892">
    <property type="entry name" value="HIT_1"/>
    <property type="match status" value="1"/>
</dbReference>
<dbReference type="EMBL" id="JAUMVS010000052">
    <property type="protein sequence ID" value="MDO4841823.1"/>
    <property type="molecule type" value="Genomic_DNA"/>
</dbReference>
<organism evidence="5 6">
    <name type="scientific">Phoenicibacter congonensis</name>
    <dbReference type="NCBI Taxonomy" id="1944646"/>
    <lineage>
        <taxon>Bacteria</taxon>
        <taxon>Bacillati</taxon>
        <taxon>Actinomycetota</taxon>
        <taxon>Coriobacteriia</taxon>
        <taxon>Eggerthellales</taxon>
        <taxon>Eggerthellaceae</taxon>
        <taxon>Phoenicibacter</taxon>
    </lineage>
</organism>
<dbReference type="PROSITE" id="PS51084">
    <property type="entry name" value="HIT_2"/>
    <property type="match status" value="1"/>
</dbReference>
<gene>
    <name evidence="5" type="ORF">Q3982_04000</name>
</gene>
<dbReference type="InterPro" id="IPR019808">
    <property type="entry name" value="Histidine_triad_CS"/>
</dbReference>
<name>A0AA43RIG1_9ACTN</name>
<evidence type="ECO:0000259" key="4">
    <source>
        <dbReference type="PROSITE" id="PS51084"/>
    </source>
</evidence>
<dbReference type="Pfam" id="PF01230">
    <property type="entry name" value="HIT"/>
    <property type="match status" value="1"/>
</dbReference>
<evidence type="ECO:0000313" key="6">
    <source>
        <dbReference type="Proteomes" id="UP001168575"/>
    </source>
</evidence>
<dbReference type="SUPFAM" id="SSF54197">
    <property type="entry name" value="HIT-like"/>
    <property type="match status" value="1"/>
</dbReference>
<dbReference type="PANTHER" id="PTHR23089">
    <property type="entry name" value="HISTIDINE TRIAD HIT PROTEIN"/>
    <property type="match status" value="1"/>
</dbReference>
<evidence type="ECO:0000313" key="5">
    <source>
        <dbReference type="EMBL" id="MDO4841823.1"/>
    </source>
</evidence>
<evidence type="ECO:0000256" key="2">
    <source>
        <dbReference type="PIRSR" id="PIRSR601310-3"/>
    </source>
</evidence>
<feature type="domain" description="HIT" evidence="4">
    <location>
        <begin position="8"/>
        <end position="114"/>
    </location>
</feature>